<evidence type="ECO:0000313" key="3">
    <source>
        <dbReference type="Proteomes" id="UP000298663"/>
    </source>
</evidence>
<gene>
    <name evidence="2" type="ORF">L596_002499</name>
</gene>
<dbReference type="Proteomes" id="UP000298663">
    <property type="component" value="Chromosome X"/>
</dbReference>
<dbReference type="EMBL" id="AZBU02000001">
    <property type="protein sequence ID" value="TMS35017.1"/>
    <property type="molecule type" value="Genomic_DNA"/>
</dbReference>
<feature type="region of interest" description="Disordered" evidence="1">
    <location>
        <begin position="37"/>
        <end position="66"/>
    </location>
</feature>
<dbReference type="AlphaFoldDB" id="A0A4U8US93"/>
<keyword evidence="3" id="KW-1185">Reference proteome</keyword>
<proteinExistence type="predicted"/>
<accession>A0A4U8US93</accession>
<evidence type="ECO:0000256" key="1">
    <source>
        <dbReference type="SAM" id="MobiDB-lite"/>
    </source>
</evidence>
<reference evidence="2 3" key="1">
    <citation type="journal article" date="2015" name="Genome Biol.">
        <title>Comparative genomics of Steinernema reveals deeply conserved gene regulatory networks.</title>
        <authorList>
            <person name="Dillman A.R."/>
            <person name="Macchietto M."/>
            <person name="Porter C.F."/>
            <person name="Rogers A."/>
            <person name="Williams B."/>
            <person name="Antoshechkin I."/>
            <person name="Lee M.M."/>
            <person name="Goodwin Z."/>
            <person name="Lu X."/>
            <person name="Lewis E.E."/>
            <person name="Goodrich-Blair H."/>
            <person name="Stock S.P."/>
            <person name="Adams B.J."/>
            <person name="Sternberg P.W."/>
            <person name="Mortazavi A."/>
        </authorList>
    </citation>
    <scope>NUCLEOTIDE SEQUENCE [LARGE SCALE GENOMIC DNA]</scope>
    <source>
        <strain evidence="2 3">ALL</strain>
    </source>
</reference>
<reference evidence="2 3" key="2">
    <citation type="journal article" date="2019" name="G3 (Bethesda)">
        <title>Hybrid Assembly of the Genome of the Entomopathogenic Nematode Steinernema carpocapsae Identifies the X-Chromosome.</title>
        <authorList>
            <person name="Serra L."/>
            <person name="Macchietto M."/>
            <person name="Macias-Munoz A."/>
            <person name="McGill C.J."/>
            <person name="Rodriguez I.M."/>
            <person name="Rodriguez B."/>
            <person name="Murad R."/>
            <person name="Mortazavi A."/>
        </authorList>
    </citation>
    <scope>NUCLEOTIDE SEQUENCE [LARGE SCALE GENOMIC DNA]</scope>
    <source>
        <strain evidence="2 3">ALL</strain>
    </source>
</reference>
<evidence type="ECO:0000313" key="2">
    <source>
        <dbReference type="EMBL" id="TMS35017.1"/>
    </source>
</evidence>
<sequence length="90" mass="10314">MESFSSFPRSRRSAWTICLQRRCPCSIVSLEESPHEVNMFHSESSGTAAPQLPMNEDDPSRPLEHSDVRHDANWNLEFVRNGQDQNQNQG</sequence>
<comment type="caution">
    <text evidence="2">The sequence shown here is derived from an EMBL/GenBank/DDBJ whole genome shotgun (WGS) entry which is preliminary data.</text>
</comment>
<protein>
    <submittedName>
        <fullName evidence="2">Uncharacterized protein</fullName>
    </submittedName>
</protein>
<name>A0A4U8US93_STECR</name>
<organism evidence="2 3">
    <name type="scientific">Steinernema carpocapsae</name>
    <name type="common">Entomopathogenic nematode</name>
    <dbReference type="NCBI Taxonomy" id="34508"/>
    <lineage>
        <taxon>Eukaryota</taxon>
        <taxon>Metazoa</taxon>
        <taxon>Ecdysozoa</taxon>
        <taxon>Nematoda</taxon>
        <taxon>Chromadorea</taxon>
        <taxon>Rhabditida</taxon>
        <taxon>Tylenchina</taxon>
        <taxon>Panagrolaimomorpha</taxon>
        <taxon>Strongyloidoidea</taxon>
        <taxon>Steinernematidae</taxon>
        <taxon>Steinernema</taxon>
    </lineage>
</organism>
<dbReference type="EMBL" id="CM016762">
    <property type="protein sequence ID" value="TMS35017.1"/>
    <property type="molecule type" value="Genomic_DNA"/>
</dbReference>